<sequence>MIAGFSPRLSVSTGGLSTSISNLQTVSVEANDADNGGYLYAHPNFPLAFSATPSLLLTTGEADQCSPPFTTVAPARSFLRRTVDKPISIHRSIYSLSTVPCSAIAVCTSTGTTSETVTNCGILTASTTSASAVVSINSAAIGSGPSRLSTRIPETTTDFFPSHFCDDSSHKTHPSGNLPSASPPPPPARRCLMAGGRLPGWTPEAVVACWRRFLGLLGDVNTIRPDGRLAEVHSYLAELTDNLLKVHQFQALGSPSESNKVNNNVGPFSEAHSLEDNRNYGEYKEVVRVAGHRPSPRRSPSFLPPIDYILPILFSVTSSQMTYLFFILFLAH</sequence>
<proteinExistence type="predicted"/>
<name>A0A448WKV1_9PLAT</name>
<comment type="caution">
    <text evidence="3">The sequence shown here is derived from an EMBL/GenBank/DDBJ whole genome shotgun (WGS) entry which is preliminary data.</text>
</comment>
<evidence type="ECO:0000256" key="2">
    <source>
        <dbReference type="SAM" id="Phobius"/>
    </source>
</evidence>
<reference evidence="3" key="1">
    <citation type="submission" date="2018-11" db="EMBL/GenBank/DDBJ databases">
        <authorList>
            <consortium name="Pathogen Informatics"/>
        </authorList>
    </citation>
    <scope>NUCLEOTIDE SEQUENCE</scope>
</reference>
<accession>A0A448WKV1</accession>
<dbReference type="OrthoDB" id="19311at2759"/>
<keyword evidence="2" id="KW-0812">Transmembrane</keyword>
<keyword evidence="4" id="KW-1185">Reference proteome</keyword>
<keyword evidence="2" id="KW-0472">Membrane</keyword>
<evidence type="ECO:0000313" key="4">
    <source>
        <dbReference type="Proteomes" id="UP000784294"/>
    </source>
</evidence>
<dbReference type="Proteomes" id="UP000784294">
    <property type="component" value="Unassembled WGS sequence"/>
</dbReference>
<dbReference type="AlphaFoldDB" id="A0A448WKV1"/>
<evidence type="ECO:0000313" key="3">
    <source>
        <dbReference type="EMBL" id="VEL14302.1"/>
    </source>
</evidence>
<keyword evidence="2" id="KW-1133">Transmembrane helix</keyword>
<feature type="region of interest" description="Disordered" evidence="1">
    <location>
        <begin position="168"/>
        <end position="188"/>
    </location>
</feature>
<feature type="transmembrane region" description="Helical" evidence="2">
    <location>
        <begin position="308"/>
        <end position="331"/>
    </location>
</feature>
<gene>
    <name evidence="3" type="ORF">PXEA_LOCUS7742</name>
</gene>
<evidence type="ECO:0000256" key="1">
    <source>
        <dbReference type="SAM" id="MobiDB-lite"/>
    </source>
</evidence>
<organism evidence="3 4">
    <name type="scientific">Protopolystoma xenopodis</name>
    <dbReference type="NCBI Taxonomy" id="117903"/>
    <lineage>
        <taxon>Eukaryota</taxon>
        <taxon>Metazoa</taxon>
        <taxon>Spiralia</taxon>
        <taxon>Lophotrochozoa</taxon>
        <taxon>Platyhelminthes</taxon>
        <taxon>Monogenea</taxon>
        <taxon>Polyopisthocotylea</taxon>
        <taxon>Polystomatidea</taxon>
        <taxon>Polystomatidae</taxon>
        <taxon>Protopolystoma</taxon>
    </lineage>
</organism>
<dbReference type="EMBL" id="CAAALY010020681">
    <property type="protein sequence ID" value="VEL14302.1"/>
    <property type="molecule type" value="Genomic_DNA"/>
</dbReference>
<protein>
    <submittedName>
        <fullName evidence="3">Uncharacterized protein</fullName>
    </submittedName>
</protein>